<dbReference type="AlphaFoldDB" id="A0A0B7B7R3"/>
<evidence type="ECO:0000313" key="1">
    <source>
        <dbReference type="EMBL" id="CEK89028.1"/>
    </source>
</evidence>
<dbReference type="EMBL" id="HACG01042163">
    <property type="protein sequence ID" value="CEK89028.1"/>
    <property type="molecule type" value="Transcribed_RNA"/>
</dbReference>
<sequence>ATWRTGRRLELSHEIGVRFVSLYCCSSQHVIMVKKLHAQSSTTCQDSLHTYQLKVLAIGQ</sequence>
<proteinExistence type="predicted"/>
<reference evidence="1" key="1">
    <citation type="submission" date="2014-12" db="EMBL/GenBank/DDBJ databases">
        <title>Insight into the proteome of Arion vulgaris.</title>
        <authorList>
            <person name="Aradska J."/>
            <person name="Bulat T."/>
            <person name="Smidak R."/>
            <person name="Sarate P."/>
            <person name="Gangsoo J."/>
            <person name="Sialana F."/>
            <person name="Bilban M."/>
            <person name="Lubec G."/>
        </authorList>
    </citation>
    <scope>NUCLEOTIDE SEQUENCE</scope>
    <source>
        <tissue evidence="1">Skin</tissue>
    </source>
</reference>
<gene>
    <name evidence="1" type="primary">ORF168510</name>
</gene>
<name>A0A0B7B7R3_9EUPU</name>
<accession>A0A0B7B7R3</accession>
<organism evidence="1">
    <name type="scientific">Arion vulgaris</name>
    <dbReference type="NCBI Taxonomy" id="1028688"/>
    <lineage>
        <taxon>Eukaryota</taxon>
        <taxon>Metazoa</taxon>
        <taxon>Spiralia</taxon>
        <taxon>Lophotrochozoa</taxon>
        <taxon>Mollusca</taxon>
        <taxon>Gastropoda</taxon>
        <taxon>Heterobranchia</taxon>
        <taxon>Euthyneura</taxon>
        <taxon>Panpulmonata</taxon>
        <taxon>Eupulmonata</taxon>
        <taxon>Stylommatophora</taxon>
        <taxon>Helicina</taxon>
        <taxon>Arionoidea</taxon>
        <taxon>Arionidae</taxon>
        <taxon>Arion</taxon>
    </lineage>
</organism>
<feature type="non-terminal residue" evidence="1">
    <location>
        <position position="1"/>
    </location>
</feature>
<protein>
    <submittedName>
        <fullName evidence="1">Uncharacterized protein</fullName>
    </submittedName>
</protein>